<protein>
    <submittedName>
        <fullName evidence="2">TERF1 (TRF1)-interacting nuclear factor 2</fullName>
    </submittedName>
</protein>
<organism evidence="2">
    <name type="scientific">Rodentolepis nana</name>
    <name type="common">Dwarf tapeworm</name>
    <name type="synonym">Hymenolepis nana</name>
    <dbReference type="NCBI Taxonomy" id="102285"/>
    <lineage>
        <taxon>Eukaryota</taxon>
        <taxon>Metazoa</taxon>
        <taxon>Spiralia</taxon>
        <taxon>Lophotrochozoa</taxon>
        <taxon>Platyhelminthes</taxon>
        <taxon>Cestoda</taxon>
        <taxon>Eucestoda</taxon>
        <taxon>Cyclophyllidea</taxon>
        <taxon>Hymenolepididae</taxon>
        <taxon>Rodentolepis</taxon>
    </lineage>
</organism>
<feature type="compositionally biased region" description="Low complexity" evidence="1">
    <location>
        <begin position="34"/>
        <end position="46"/>
    </location>
</feature>
<evidence type="ECO:0000313" key="2">
    <source>
        <dbReference type="WBParaSite" id="HNAJ_0000492601-mRNA-1"/>
    </source>
</evidence>
<sequence length="239" mass="25346">LQKFLEDANYKVSLNLEPPIKIDTPLQPQTPQGSLPIFSNSSSSTSTERRSASSRSTKSGYTSDQDQATVAATVPRKKSVIPISFKALSKALTLEVGTTAEEEVEGNCCGGKSGGKKMSLHVPNSVGPLEAIVAAFPKTTLFSGDFSALKGSKQFSPCKVSKSRNGSENDSSECKSSLEMEASGVSTHDQEVQVPFPLSSDSSSSTLTSPSMTCLLCGRSPDNQSSPKKEKQSQTDLLR</sequence>
<dbReference type="AlphaFoldDB" id="A0A0R3TCY7"/>
<feature type="compositionally biased region" description="Low complexity" evidence="1">
    <location>
        <begin position="53"/>
        <end position="64"/>
    </location>
</feature>
<feature type="region of interest" description="Disordered" evidence="1">
    <location>
        <begin position="156"/>
        <end position="239"/>
    </location>
</feature>
<name>A0A0R3TCY7_RODNA</name>
<accession>A0A0R3TCY7</accession>
<evidence type="ECO:0000256" key="1">
    <source>
        <dbReference type="SAM" id="MobiDB-lite"/>
    </source>
</evidence>
<feature type="compositionally biased region" description="Low complexity" evidence="1">
    <location>
        <begin position="197"/>
        <end position="211"/>
    </location>
</feature>
<feature type="compositionally biased region" description="Basic and acidic residues" evidence="1">
    <location>
        <begin position="227"/>
        <end position="239"/>
    </location>
</feature>
<reference evidence="2" key="1">
    <citation type="submission" date="2017-02" db="UniProtKB">
        <authorList>
            <consortium name="WormBaseParasite"/>
        </authorList>
    </citation>
    <scope>IDENTIFICATION</scope>
</reference>
<proteinExistence type="predicted"/>
<feature type="region of interest" description="Disordered" evidence="1">
    <location>
        <begin position="18"/>
        <end position="72"/>
    </location>
</feature>
<dbReference type="WBParaSite" id="HNAJ_0000492601-mRNA-1">
    <property type="protein sequence ID" value="HNAJ_0000492601-mRNA-1"/>
    <property type="gene ID" value="HNAJ_0000492601"/>
</dbReference>